<sequence>MMFILSLILFLGGIALFAVAFMVESLQAVIFTVGILAICLAMALPMFKTAK</sequence>
<keyword evidence="1" id="KW-0812">Transmembrane</keyword>
<dbReference type="RefSeq" id="WP_165133998.1">
    <property type="nucleotide sequence ID" value="NZ_CP049253.1"/>
</dbReference>
<keyword evidence="1" id="KW-1133">Transmembrane helix</keyword>
<accession>A0ABS4ZJF7</accession>
<gene>
    <name evidence="2" type="ORF">JOF34_002014</name>
</gene>
<name>A0ABS4ZJF7_9MICO</name>
<feature type="transmembrane region" description="Helical" evidence="1">
    <location>
        <begin position="28"/>
        <end position="47"/>
    </location>
</feature>
<comment type="caution">
    <text evidence="2">The sequence shown here is derived from an EMBL/GenBank/DDBJ whole genome shotgun (WGS) entry which is preliminary data.</text>
</comment>
<reference evidence="2 3" key="1">
    <citation type="submission" date="2021-03" db="EMBL/GenBank/DDBJ databases">
        <title>Sequencing the genomes of 1000 actinobacteria strains.</title>
        <authorList>
            <person name="Klenk H.-P."/>
        </authorList>
    </citation>
    <scope>NUCLEOTIDE SEQUENCE [LARGE SCALE GENOMIC DNA]</scope>
    <source>
        <strain evidence="2 3">DSM 24221</strain>
    </source>
</reference>
<protein>
    <recommendedName>
        <fullName evidence="4">DUF1328 domain-containing protein</fullName>
    </recommendedName>
</protein>
<dbReference type="EMBL" id="JAGIOL010000001">
    <property type="protein sequence ID" value="MBP2437428.1"/>
    <property type="molecule type" value="Genomic_DNA"/>
</dbReference>
<dbReference type="Proteomes" id="UP001519362">
    <property type="component" value="Unassembled WGS sequence"/>
</dbReference>
<keyword evidence="1" id="KW-0472">Membrane</keyword>
<keyword evidence="3" id="KW-1185">Reference proteome</keyword>
<evidence type="ECO:0000256" key="1">
    <source>
        <dbReference type="SAM" id="Phobius"/>
    </source>
</evidence>
<evidence type="ECO:0008006" key="4">
    <source>
        <dbReference type="Google" id="ProtNLM"/>
    </source>
</evidence>
<organism evidence="2 3">
    <name type="scientific">Microbacterium amylolyticum</name>
    <dbReference type="NCBI Taxonomy" id="936337"/>
    <lineage>
        <taxon>Bacteria</taxon>
        <taxon>Bacillati</taxon>
        <taxon>Actinomycetota</taxon>
        <taxon>Actinomycetes</taxon>
        <taxon>Micrococcales</taxon>
        <taxon>Microbacteriaceae</taxon>
        <taxon>Microbacterium</taxon>
    </lineage>
</organism>
<evidence type="ECO:0000313" key="3">
    <source>
        <dbReference type="Proteomes" id="UP001519362"/>
    </source>
</evidence>
<evidence type="ECO:0000313" key="2">
    <source>
        <dbReference type="EMBL" id="MBP2437428.1"/>
    </source>
</evidence>
<proteinExistence type="predicted"/>